<comment type="caution">
    <text evidence="5">The sequence shown here is derived from an EMBL/GenBank/DDBJ whole genome shotgun (WGS) entry which is preliminary data.</text>
</comment>
<evidence type="ECO:0000259" key="4">
    <source>
        <dbReference type="PROSITE" id="PS50987"/>
    </source>
</evidence>
<dbReference type="SUPFAM" id="SSF46785">
    <property type="entry name" value="Winged helix' DNA-binding domain"/>
    <property type="match status" value="1"/>
</dbReference>
<dbReference type="Proteomes" id="UP001596990">
    <property type="component" value="Unassembled WGS sequence"/>
</dbReference>
<dbReference type="NCBIfam" id="NF033788">
    <property type="entry name" value="HTH_metalloreg"/>
    <property type="match status" value="1"/>
</dbReference>
<keyword evidence="1" id="KW-0805">Transcription regulation</keyword>
<accession>A0ABW3L8F9</accession>
<dbReference type="InterPro" id="IPR036390">
    <property type="entry name" value="WH_DNA-bd_sf"/>
</dbReference>
<keyword evidence="6" id="KW-1185">Reference proteome</keyword>
<dbReference type="InterPro" id="IPR051081">
    <property type="entry name" value="HTH_MetalResp_TranReg"/>
</dbReference>
<dbReference type="SMART" id="SM00418">
    <property type="entry name" value="HTH_ARSR"/>
    <property type="match status" value="1"/>
</dbReference>
<evidence type="ECO:0000256" key="2">
    <source>
        <dbReference type="ARBA" id="ARBA00023125"/>
    </source>
</evidence>
<dbReference type="PROSITE" id="PS00846">
    <property type="entry name" value="HTH_ARSR_1"/>
    <property type="match status" value="1"/>
</dbReference>
<dbReference type="CDD" id="cd00090">
    <property type="entry name" value="HTH_ARSR"/>
    <property type="match status" value="1"/>
</dbReference>
<dbReference type="Gene3D" id="1.10.10.10">
    <property type="entry name" value="Winged helix-like DNA-binding domain superfamily/Winged helix DNA-binding domain"/>
    <property type="match status" value="1"/>
</dbReference>
<dbReference type="InterPro" id="IPR018334">
    <property type="entry name" value="ArsR_HTH"/>
</dbReference>
<dbReference type="PANTHER" id="PTHR33154:SF18">
    <property type="entry name" value="ARSENICAL RESISTANCE OPERON REPRESSOR"/>
    <property type="match status" value="1"/>
</dbReference>
<dbReference type="EMBL" id="JBHTKL010000006">
    <property type="protein sequence ID" value="MFD1020904.1"/>
    <property type="molecule type" value="Genomic_DNA"/>
</dbReference>
<name>A0ABW3L8F9_9BACI</name>
<keyword evidence="3" id="KW-0804">Transcription</keyword>
<dbReference type="InterPro" id="IPR011991">
    <property type="entry name" value="ArsR-like_HTH"/>
</dbReference>
<organism evidence="5 6">
    <name type="scientific">Thalassobacillus hwangdonensis</name>
    <dbReference type="NCBI Taxonomy" id="546108"/>
    <lineage>
        <taxon>Bacteria</taxon>
        <taxon>Bacillati</taxon>
        <taxon>Bacillota</taxon>
        <taxon>Bacilli</taxon>
        <taxon>Bacillales</taxon>
        <taxon>Bacillaceae</taxon>
        <taxon>Thalassobacillus</taxon>
    </lineage>
</organism>
<evidence type="ECO:0000256" key="3">
    <source>
        <dbReference type="ARBA" id="ARBA00023163"/>
    </source>
</evidence>
<proteinExistence type="predicted"/>
<evidence type="ECO:0000256" key="1">
    <source>
        <dbReference type="ARBA" id="ARBA00023015"/>
    </source>
</evidence>
<reference evidence="6" key="1">
    <citation type="journal article" date="2019" name="Int. J. Syst. Evol. Microbiol.">
        <title>The Global Catalogue of Microorganisms (GCM) 10K type strain sequencing project: providing services to taxonomists for standard genome sequencing and annotation.</title>
        <authorList>
            <consortium name="The Broad Institute Genomics Platform"/>
            <consortium name="The Broad Institute Genome Sequencing Center for Infectious Disease"/>
            <person name="Wu L."/>
            <person name="Ma J."/>
        </authorList>
    </citation>
    <scope>NUCLEOTIDE SEQUENCE [LARGE SCALE GENOMIC DNA]</scope>
    <source>
        <strain evidence="6">CCUG 56607</strain>
    </source>
</reference>
<dbReference type="PANTHER" id="PTHR33154">
    <property type="entry name" value="TRANSCRIPTIONAL REGULATOR, ARSR FAMILY"/>
    <property type="match status" value="1"/>
</dbReference>
<evidence type="ECO:0000313" key="5">
    <source>
        <dbReference type="EMBL" id="MFD1020904.1"/>
    </source>
</evidence>
<dbReference type="Pfam" id="PF01022">
    <property type="entry name" value="HTH_5"/>
    <property type="match status" value="1"/>
</dbReference>
<dbReference type="InterPro" id="IPR036388">
    <property type="entry name" value="WH-like_DNA-bd_sf"/>
</dbReference>
<keyword evidence="2" id="KW-0238">DNA-binding</keyword>
<evidence type="ECO:0000313" key="6">
    <source>
        <dbReference type="Proteomes" id="UP001596990"/>
    </source>
</evidence>
<dbReference type="InterPro" id="IPR001845">
    <property type="entry name" value="HTH_ArsR_DNA-bd_dom"/>
</dbReference>
<sequence length="118" mass="13692">MIPVKEIPVLDTNRQQQFLDYKKKFKALADEKRLEILHLLCTHGSSCVCDLQPMIGMTQSKLSYHLKILLEADLIEREEKGTWSYYTIKEETMNHLLSEELCCIFRPAGKKEDADPCC</sequence>
<gene>
    <name evidence="5" type="ORF">ACFQ2J_17075</name>
</gene>
<feature type="domain" description="HTH arsR-type" evidence="4">
    <location>
        <begin position="13"/>
        <end position="108"/>
    </location>
</feature>
<dbReference type="PRINTS" id="PR00778">
    <property type="entry name" value="HTHARSR"/>
</dbReference>
<protein>
    <submittedName>
        <fullName evidence="5">ArsR/SmtB family transcription factor</fullName>
    </submittedName>
</protein>
<dbReference type="PROSITE" id="PS50987">
    <property type="entry name" value="HTH_ARSR_2"/>
    <property type="match status" value="1"/>
</dbReference>